<sequence length="319" mass="35948">MPTQALHNSHLSEINQEFAPLVPAVNEAFAKIWTFESIDEFRGNWKRPATYPSCVPDQGFSIDHKVIQAADGADIELRVYKPTDAEDYDLPLFFILHGGGWVVGSHDSENSVCRSVCVKCRAIVISVDYRRAPEYKFPYALNDAYDAFRWVYRNSSTLGFSKDKIAAALTLKLRDSDAHIKLAGQVLNIPVTCHPRHFSQLDYELNSYEQNAESPTTNATHMRWFWDQYDPNAEKNQLSSPLLATSFQGLPKALIQVGGLDPLRDEGIAYAQALEQAGVPTTLKIYPGLPHGFMLAMDKDFTKSYYGEVVDWMNELFSP</sequence>
<feature type="non-terminal residue" evidence="3">
    <location>
        <position position="1"/>
    </location>
</feature>
<evidence type="ECO:0000313" key="3">
    <source>
        <dbReference type="EMBL" id="KAG9990200.1"/>
    </source>
</evidence>
<accession>A0A9P8G2F5</accession>
<reference evidence="3" key="2">
    <citation type="submission" date="2021-08" db="EMBL/GenBank/DDBJ databases">
        <authorList>
            <person name="Gostincar C."/>
            <person name="Sun X."/>
            <person name="Song Z."/>
            <person name="Gunde-Cimerman N."/>
        </authorList>
    </citation>
    <scope>NUCLEOTIDE SEQUENCE</scope>
    <source>
        <strain evidence="3">EXF-9298</strain>
    </source>
</reference>
<dbReference type="Gene3D" id="3.40.50.1820">
    <property type="entry name" value="alpha/beta hydrolase"/>
    <property type="match status" value="1"/>
</dbReference>
<dbReference type="InterPro" id="IPR013094">
    <property type="entry name" value="AB_hydrolase_3"/>
</dbReference>
<dbReference type="GO" id="GO:0016787">
    <property type="term" value="F:hydrolase activity"/>
    <property type="evidence" value="ECO:0007669"/>
    <property type="project" value="UniProtKB-KW"/>
</dbReference>
<dbReference type="Proteomes" id="UP000729357">
    <property type="component" value="Unassembled WGS sequence"/>
</dbReference>
<dbReference type="PANTHER" id="PTHR48081">
    <property type="entry name" value="AB HYDROLASE SUPERFAMILY PROTEIN C4A8.06C"/>
    <property type="match status" value="1"/>
</dbReference>
<gene>
    <name evidence="3" type="ORF">KCU98_g1336</name>
</gene>
<dbReference type="Pfam" id="PF07859">
    <property type="entry name" value="Abhydrolase_3"/>
    <property type="match status" value="1"/>
</dbReference>
<dbReference type="SUPFAM" id="SSF53474">
    <property type="entry name" value="alpha/beta-Hydrolases"/>
    <property type="match status" value="1"/>
</dbReference>
<dbReference type="AlphaFoldDB" id="A0A9P8G2F5"/>
<reference evidence="3" key="1">
    <citation type="journal article" date="2021" name="J Fungi (Basel)">
        <title>Virulence traits and population genomics of the black yeast Aureobasidium melanogenum.</title>
        <authorList>
            <person name="Cernosa A."/>
            <person name="Sun X."/>
            <person name="Gostincar C."/>
            <person name="Fang C."/>
            <person name="Gunde-Cimerman N."/>
            <person name="Song Z."/>
        </authorList>
    </citation>
    <scope>NUCLEOTIDE SEQUENCE</scope>
    <source>
        <strain evidence="3">EXF-9298</strain>
    </source>
</reference>
<organism evidence="3 4">
    <name type="scientific">Aureobasidium melanogenum</name>
    <name type="common">Aureobasidium pullulans var. melanogenum</name>
    <dbReference type="NCBI Taxonomy" id="46634"/>
    <lineage>
        <taxon>Eukaryota</taxon>
        <taxon>Fungi</taxon>
        <taxon>Dikarya</taxon>
        <taxon>Ascomycota</taxon>
        <taxon>Pezizomycotina</taxon>
        <taxon>Dothideomycetes</taxon>
        <taxon>Dothideomycetidae</taxon>
        <taxon>Dothideales</taxon>
        <taxon>Saccotheciaceae</taxon>
        <taxon>Aureobasidium</taxon>
    </lineage>
</organism>
<evidence type="ECO:0000313" key="4">
    <source>
        <dbReference type="Proteomes" id="UP000729357"/>
    </source>
</evidence>
<dbReference type="PANTHER" id="PTHR48081:SF8">
    <property type="entry name" value="ALPHA_BETA HYDROLASE FOLD-3 DOMAIN-CONTAINING PROTEIN-RELATED"/>
    <property type="match status" value="1"/>
</dbReference>
<dbReference type="InterPro" id="IPR029058">
    <property type="entry name" value="AB_hydrolase_fold"/>
</dbReference>
<evidence type="ECO:0000256" key="1">
    <source>
        <dbReference type="ARBA" id="ARBA00022801"/>
    </source>
</evidence>
<keyword evidence="4" id="KW-1185">Reference proteome</keyword>
<name>A0A9P8G2F5_AURME</name>
<proteinExistence type="predicted"/>
<protein>
    <recommendedName>
        <fullName evidence="2">Alpha/beta hydrolase fold-3 domain-containing protein</fullName>
    </recommendedName>
</protein>
<evidence type="ECO:0000259" key="2">
    <source>
        <dbReference type="Pfam" id="PF07859"/>
    </source>
</evidence>
<feature type="domain" description="Alpha/beta hydrolase fold-3" evidence="2">
    <location>
        <begin position="94"/>
        <end position="294"/>
    </location>
</feature>
<keyword evidence="1" id="KW-0378">Hydrolase</keyword>
<dbReference type="InterPro" id="IPR050300">
    <property type="entry name" value="GDXG_lipolytic_enzyme"/>
</dbReference>
<dbReference type="EMBL" id="JAHFXS010000043">
    <property type="protein sequence ID" value="KAG9990200.1"/>
    <property type="molecule type" value="Genomic_DNA"/>
</dbReference>
<comment type="caution">
    <text evidence="3">The sequence shown here is derived from an EMBL/GenBank/DDBJ whole genome shotgun (WGS) entry which is preliminary data.</text>
</comment>